<dbReference type="Proteomes" id="UP000034883">
    <property type="component" value="Chromosome"/>
</dbReference>
<dbReference type="Gene3D" id="3.40.50.410">
    <property type="entry name" value="von Willebrand factor, type A domain"/>
    <property type="match status" value="1"/>
</dbReference>
<dbReference type="KEGG" id="samy:DB32_008932"/>
<dbReference type="RefSeq" id="WP_053238616.1">
    <property type="nucleotide sequence ID" value="NZ_CP011125.1"/>
</dbReference>
<protein>
    <recommendedName>
        <fullName evidence="3">VWFA domain-containing protein</fullName>
    </recommendedName>
</protein>
<keyword evidence="2" id="KW-1185">Reference proteome</keyword>
<accession>A0A0F6WAW3</accession>
<dbReference type="InterPro" id="IPR036465">
    <property type="entry name" value="vWFA_dom_sf"/>
</dbReference>
<dbReference type="OrthoDB" id="5493134at2"/>
<proteinExistence type="predicted"/>
<evidence type="ECO:0000313" key="2">
    <source>
        <dbReference type="Proteomes" id="UP000034883"/>
    </source>
</evidence>
<sequence>MLGRPWTGAMITTTLSLALVSGCDCSGDTGGGPCATTPECDDGEVCVEGRCAPRDDGGASDAAITGDAMRPTGNDAGPCRAINAESTVESIPVDIIIVIDNSGSMDDEAAEVRRNINRFAEIIAASGLDYRVVLISREDGDTGVCVPEPLGSGEPDCASGPEGRLLAIHESVGSHDAPDLVLEHYPEYRDFLRAEAAKVFLWITDDEADEYTADEFRAALADLEPAGMFERTIHDAIVGFYGDAPADWSDEDTGTCDTLANVGTTYLRLAACLTDGDAPIAGCISGSRGRVCETDWTVIFEDIARGVVAGVPVVCEFEVPDPPEGLTLDLDAIGVTYRSGDAVRAELTRVDGAGACTASGWYFDDPVAPTTMSLCPDVCRTVQADPDARLDIALGCDPRLD</sequence>
<dbReference type="AlphaFoldDB" id="A0A0F6WAW3"/>
<gene>
    <name evidence="1" type="ORF">DB32_008932</name>
</gene>
<name>A0A0F6WAW3_9BACT</name>
<evidence type="ECO:0008006" key="3">
    <source>
        <dbReference type="Google" id="ProtNLM"/>
    </source>
</evidence>
<evidence type="ECO:0000313" key="1">
    <source>
        <dbReference type="EMBL" id="AKF11783.1"/>
    </source>
</evidence>
<reference evidence="1 2" key="1">
    <citation type="submission" date="2015-03" db="EMBL/GenBank/DDBJ databases">
        <title>Genome assembly of Sandaracinus amylolyticus DSM 53668.</title>
        <authorList>
            <person name="Sharma G."/>
            <person name="Subramanian S."/>
        </authorList>
    </citation>
    <scope>NUCLEOTIDE SEQUENCE [LARGE SCALE GENOMIC DNA]</scope>
    <source>
        <strain evidence="1 2">DSM 53668</strain>
    </source>
</reference>
<dbReference type="EMBL" id="CP011125">
    <property type="protein sequence ID" value="AKF11783.1"/>
    <property type="molecule type" value="Genomic_DNA"/>
</dbReference>
<organism evidence="1 2">
    <name type="scientific">Sandaracinus amylolyticus</name>
    <dbReference type="NCBI Taxonomy" id="927083"/>
    <lineage>
        <taxon>Bacteria</taxon>
        <taxon>Pseudomonadati</taxon>
        <taxon>Myxococcota</taxon>
        <taxon>Polyangia</taxon>
        <taxon>Polyangiales</taxon>
        <taxon>Sandaracinaceae</taxon>
        <taxon>Sandaracinus</taxon>
    </lineage>
</organism>
<dbReference type="STRING" id="927083.DB32_008932"/>
<dbReference type="SUPFAM" id="SSF53300">
    <property type="entry name" value="vWA-like"/>
    <property type="match status" value="1"/>
</dbReference>
<dbReference type="PROSITE" id="PS51257">
    <property type="entry name" value="PROKAR_LIPOPROTEIN"/>
    <property type="match status" value="1"/>
</dbReference>